<keyword evidence="9" id="KW-1185">Reference proteome</keyword>
<dbReference type="EMBL" id="WHIY01000105">
    <property type="protein sequence ID" value="MPQ54814.1"/>
    <property type="molecule type" value="Genomic_DNA"/>
</dbReference>
<dbReference type="FunFam" id="3.90.740.10:FF:000006">
    <property type="entry name" value="Isoleucine--tRNA ligase"/>
    <property type="match status" value="1"/>
</dbReference>
<keyword evidence="4" id="KW-0067">ATP-binding</keyword>
<dbReference type="InterPro" id="IPR050081">
    <property type="entry name" value="Ile-tRNA_ligase"/>
</dbReference>
<dbReference type="PANTHER" id="PTHR42765">
    <property type="entry name" value="SOLEUCYL-TRNA SYNTHETASE"/>
    <property type="match status" value="1"/>
</dbReference>
<feature type="non-terminal residue" evidence="8">
    <location>
        <position position="1"/>
    </location>
</feature>
<reference evidence="8 9" key="1">
    <citation type="submission" date="2019-10" db="EMBL/GenBank/DDBJ databases">
        <title>Characterization of a new Citrobacter species.</title>
        <authorList>
            <person name="Goncalves Ribeiro T."/>
            <person name="Izdebski R."/>
            <person name="Urbanowicz P."/>
            <person name="Carmeli Y."/>
            <person name="Gniadkowski M."/>
            <person name="Peixe L."/>
        </authorList>
    </citation>
    <scope>NUCLEOTIDE SEQUENCE [LARGE SCALE GENOMIC DNA]</scope>
    <source>
        <strain evidence="8 9">NMI7905_11</strain>
    </source>
</reference>
<evidence type="ECO:0000256" key="3">
    <source>
        <dbReference type="ARBA" id="ARBA00022741"/>
    </source>
</evidence>
<evidence type="ECO:0000256" key="1">
    <source>
        <dbReference type="ARBA" id="ARBA00022490"/>
    </source>
</evidence>
<accession>A0A6L5EGZ1</accession>
<evidence type="ECO:0000256" key="7">
    <source>
        <dbReference type="ARBA" id="ARBA00048359"/>
    </source>
</evidence>
<dbReference type="SUPFAM" id="SSF50677">
    <property type="entry name" value="ValRS/IleRS/LeuRS editing domain"/>
    <property type="match status" value="1"/>
</dbReference>
<comment type="caution">
    <text evidence="8">The sequence shown here is derived from an EMBL/GenBank/DDBJ whole genome shotgun (WGS) entry which is preliminary data.</text>
</comment>
<evidence type="ECO:0000313" key="8">
    <source>
        <dbReference type="EMBL" id="MPQ54814.1"/>
    </source>
</evidence>
<sequence length="148" mass="16218">VYWSWSSESALAEAEIEYHDLVSTSLYYANKVKDGKGVLDTDTYIVVWTTTPFTITASRGLTVGADIDYVLVQPAGEARKFVVAAELLTSLSEKFGWADVQVLETYRGQELNHIVTEHPWDTAVEELVILGDHVTTDSGTGIVHTAPG</sequence>
<proteinExistence type="predicted"/>
<comment type="catalytic activity">
    <reaction evidence="7">
        <text>tRNA(Ile) + L-isoleucine + ATP = L-isoleucyl-tRNA(Ile) + AMP + diphosphate</text>
        <dbReference type="Rhea" id="RHEA:11060"/>
        <dbReference type="Rhea" id="RHEA-COMP:9666"/>
        <dbReference type="Rhea" id="RHEA-COMP:9695"/>
        <dbReference type="ChEBI" id="CHEBI:30616"/>
        <dbReference type="ChEBI" id="CHEBI:33019"/>
        <dbReference type="ChEBI" id="CHEBI:58045"/>
        <dbReference type="ChEBI" id="CHEBI:78442"/>
        <dbReference type="ChEBI" id="CHEBI:78528"/>
        <dbReference type="ChEBI" id="CHEBI:456215"/>
        <dbReference type="EC" id="6.1.1.5"/>
    </reaction>
</comment>
<keyword evidence="2 8" id="KW-0436">Ligase</keyword>
<evidence type="ECO:0000256" key="2">
    <source>
        <dbReference type="ARBA" id="ARBA00022598"/>
    </source>
</evidence>
<evidence type="ECO:0000256" key="6">
    <source>
        <dbReference type="ARBA" id="ARBA00023146"/>
    </source>
</evidence>
<dbReference type="GO" id="GO:0002161">
    <property type="term" value="F:aminoacyl-tRNA deacylase activity"/>
    <property type="evidence" value="ECO:0007669"/>
    <property type="project" value="InterPro"/>
</dbReference>
<dbReference type="InterPro" id="IPR009008">
    <property type="entry name" value="Val/Leu/Ile-tRNA-synth_edit"/>
</dbReference>
<evidence type="ECO:0000256" key="5">
    <source>
        <dbReference type="ARBA" id="ARBA00022917"/>
    </source>
</evidence>
<organism evidence="8 9">
    <name type="scientific">Citrobacter telavivensis</name>
    <dbReference type="NCBI Taxonomy" id="2653932"/>
    <lineage>
        <taxon>Bacteria</taxon>
        <taxon>Pseudomonadati</taxon>
        <taxon>Pseudomonadota</taxon>
        <taxon>Gammaproteobacteria</taxon>
        <taxon>Enterobacterales</taxon>
        <taxon>Enterobacteriaceae</taxon>
        <taxon>Citrobacter</taxon>
    </lineage>
</organism>
<keyword evidence="6" id="KW-0030">Aminoacyl-tRNA synthetase</keyword>
<dbReference type="GO" id="GO:0004822">
    <property type="term" value="F:isoleucine-tRNA ligase activity"/>
    <property type="evidence" value="ECO:0007669"/>
    <property type="project" value="UniProtKB-EC"/>
</dbReference>
<name>A0A6L5EGZ1_9ENTR</name>
<dbReference type="Proteomes" id="UP000475079">
    <property type="component" value="Unassembled WGS sequence"/>
</dbReference>
<protein>
    <submittedName>
        <fullName evidence="8">Class I tRNA ligase family protein</fullName>
    </submittedName>
</protein>
<keyword evidence="5" id="KW-0648">Protein biosynthesis</keyword>
<evidence type="ECO:0000313" key="9">
    <source>
        <dbReference type="Proteomes" id="UP000475079"/>
    </source>
</evidence>
<keyword evidence="3" id="KW-0547">Nucleotide-binding</keyword>
<dbReference type="GO" id="GO:0005829">
    <property type="term" value="C:cytosol"/>
    <property type="evidence" value="ECO:0007669"/>
    <property type="project" value="TreeGrafter"/>
</dbReference>
<evidence type="ECO:0000256" key="4">
    <source>
        <dbReference type="ARBA" id="ARBA00022840"/>
    </source>
</evidence>
<dbReference type="Gene3D" id="3.90.740.10">
    <property type="entry name" value="Valyl/Leucyl/Isoleucyl-tRNA synthetase, editing domain"/>
    <property type="match status" value="1"/>
</dbReference>
<feature type="non-terminal residue" evidence="8">
    <location>
        <position position="148"/>
    </location>
</feature>
<dbReference type="GO" id="GO:0006428">
    <property type="term" value="P:isoleucyl-tRNA aminoacylation"/>
    <property type="evidence" value="ECO:0007669"/>
    <property type="project" value="TreeGrafter"/>
</dbReference>
<dbReference type="AlphaFoldDB" id="A0A6L5EGZ1"/>
<gene>
    <name evidence="8" type="ORF">GBB84_28685</name>
</gene>
<keyword evidence="1" id="KW-0963">Cytoplasm</keyword>
<dbReference type="GO" id="GO:0005524">
    <property type="term" value="F:ATP binding"/>
    <property type="evidence" value="ECO:0007669"/>
    <property type="project" value="UniProtKB-KW"/>
</dbReference>
<dbReference type="PANTHER" id="PTHR42765:SF1">
    <property type="entry name" value="ISOLEUCINE--TRNA LIGASE, MITOCHONDRIAL"/>
    <property type="match status" value="1"/>
</dbReference>